<proteinExistence type="predicted"/>
<reference evidence="1" key="1">
    <citation type="journal article" date="2019" name="bioRxiv">
        <title>The Genome of the Zebra Mussel, Dreissena polymorpha: A Resource for Invasive Species Research.</title>
        <authorList>
            <person name="McCartney M.A."/>
            <person name="Auch B."/>
            <person name="Kono T."/>
            <person name="Mallez S."/>
            <person name="Zhang Y."/>
            <person name="Obille A."/>
            <person name="Becker A."/>
            <person name="Abrahante J.E."/>
            <person name="Garbe J."/>
            <person name="Badalamenti J.P."/>
            <person name="Herman A."/>
            <person name="Mangelson H."/>
            <person name="Liachko I."/>
            <person name="Sullivan S."/>
            <person name="Sone E.D."/>
            <person name="Koren S."/>
            <person name="Silverstein K.A.T."/>
            <person name="Beckman K.B."/>
            <person name="Gohl D.M."/>
        </authorList>
    </citation>
    <scope>NUCLEOTIDE SEQUENCE</scope>
    <source>
        <strain evidence="1">Duluth1</strain>
        <tissue evidence="1">Whole animal</tissue>
    </source>
</reference>
<dbReference type="EMBL" id="JAIWYP010000004">
    <property type="protein sequence ID" value="KAH3829908.1"/>
    <property type="molecule type" value="Genomic_DNA"/>
</dbReference>
<accession>A0A9D4K2J4</accession>
<keyword evidence="2" id="KW-1185">Reference proteome</keyword>
<evidence type="ECO:0000313" key="1">
    <source>
        <dbReference type="EMBL" id="KAH3829908.1"/>
    </source>
</evidence>
<reference evidence="1" key="2">
    <citation type="submission" date="2020-11" db="EMBL/GenBank/DDBJ databases">
        <authorList>
            <person name="McCartney M.A."/>
            <person name="Auch B."/>
            <person name="Kono T."/>
            <person name="Mallez S."/>
            <person name="Becker A."/>
            <person name="Gohl D.M."/>
            <person name="Silverstein K.A.T."/>
            <person name="Koren S."/>
            <person name="Bechman K.B."/>
            <person name="Herman A."/>
            <person name="Abrahante J.E."/>
            <person name="Garbe J."/>
        </authorList>
    </citation>
    <scope>NUCLEOTIDE SEQUENCE</scope>
    <source>
        <strain evidence="1">Duluth1</strain>
        <tissue evidence="1">Whole animal</tissue>
    </source>
</reference>
<name>A0A9D4K2J4_DREPO</name>
<protein>
    <submittedName>
        <fullName evidence="1">Uncharacterized protein</fullName>
    </submittedName>
</protein>
<gene>
    <name evidence="1" type="ORF">DPMN_103139</name>
</gene>
<sequence length="57" mass="6941">MKMIEVTMGMTMIEMMKKIREMRVVFSRTDHEMKIIIITNSMTQLKMMTWMTIDMFD</sequence>
<dbReference type="AlphaFoldDB" id="A0A9D4K2J4"/>
<dbReference type="Proteomes" id="UP000828390">
    <property type="component" value="Unassembled WGS sequence"/>
</dbReference>
<organism evidence="1 2">
    <name type="scientific">Dreissena polymorpha</name>
    <name type="common">Zebra mussel</name>
    <name type="synonym">Mytilus polymorpha</name>
    <dbReference type="NCBI Taxonomy" id="45954"/>
    <lineage>
        <taxon>Eukaryota</taxon>
        <taxon>Metazoa</taxon>
        <taxon>Spiralia</taxon>
        <taxon>Lophotrochozoa</taxon>
        <taxon>Mollusca</taxon>
        <taxon>Bivalvia</taxon>
        <taxon>Autobranchia</taxon>
        <taxon>Heteroconchia</taxon>
        <taxon>Euheterodonta</taxon>
        <taxon>Imparidentia</taxon>
        <taxon>Neoheterodontei</taxon>
        <taxon>Myida</taxon>
        <taxon>Dreissenoidea</taxon>
        <taxon>Dreissenidae</taxon>
        <taxon>Dreissena</taxon>
    </lineage>
</organism>
<evidence type="ECO:0000313" key="2">
    <source>
        <dbReference type="Proteomes" id="UP000828390"/>
    </source>
</evidence>
<comment type="caution">
    <text evidence="1">The sequence shown here is derived from an EMBL/GenBank/DDBJ whole genome shotgun (WGS) entry which is preliminary data.</text>
</comment>